<organism evidence="4 5">
    <name type="scientific">Intrasporangium chromatireducens Q5-1</name>
    <dbReference type="NCBI Taxonomy" id="584657"/>
    <lineage>
        <taxon>Bacteria</taxon>
        <taxon>Bacillati</taxon>
        <taxon>Actinomycetota</taxon>
        <taxon>Actinomycetes</taxon>
        <taxon>Micrococcales</taxon>
        <taxon>Intrasporangiaceae</taxon>
        <taxon>Intrasporangium</taxon>
    </lineage>
</organism>
<evidence type="ECO:0000256" key="1">
    <source>
        <dbReference type="ARBA" id="ARBA00023015"/>
    </source>
</evidence>
<evidence type="ECO:0000256" key="2">
    <source>
        <dbReference type="ARBA" id="ARBA00023163"/>
    </source>
</evidence>
<proteinExistence type="predicted"/>
<feature type="region of interest" description="Disordered" evidence="3">
    <location>
        <begin position="150"/>
        <end position="207"/>
    </location>
</feature>
<keyword evidence="1" id="KW-0805">Transcription regulation</keyword>
<sequence length="253" mass="25841">MTPHLRGHVRAYVDRALPLAVLRVFDQHLVACEVCRAAAEQERRIVAALRADTGVPQSLRSALMGLASGSPDGSAVPDVPSAPARVRMHLPSSPFRDPQPLTREPVPTVAPNAPALHRSPVRAAVVASLAATASVAAAWGLTVVPLQAGPRTPAASSRVPAEATSFGPSSFSQAVSARTPGSLGSSRATPLASRTPGASRSPRLAPSSAVGSASLLSELAAPAPAWAATTMLGLPDVLAPVRISVVRSAESRP</sequence>
<evidence type="ECO:0000313" key="5">
    <source>
        <dbReference type="Proteomes" id="UP000019494"/>
    </source>
</evidence>
<reference evidence="5" key="1">
    <citation type="submission" date="2013-08" db="EMBL/GenBank/DDBJ databases">
        <title>Intrasporangium oryzae NRRL B-24470.</title>
        <authorList>
            <person name="Liu H."/>
            <person name="Wang G."/>
        </authorList>
    </citation>
    <scope>NUCLEOTIDE SEQUENCE [LARGE SCALE GENOMIC DNA]</scope>
    <source>
        <strain evidence="5">Q5-1</strain>
    </source>
</reference>
<dbReference type="OrthoDB" id="5148815at2"/>
<dbReference type="Proteomes" id="UP000019494">
    <property type="component" value="Unassembled WGS sequence"/>
</dbReference>
<gene>
    <name evidence="4" type="ORF">N864_01225</name>
</gene>
<evidence type="ECO:0000256" key="3">
    <source>
        <dbReference type="SAM" id="MobiDB-lite"/>
    </source>
</evidence>
<evidence type="ECO:0000313" key="4">
    <source>
        <dbReference type="EMBL" id="EWT07717.1"/>
    </source>
</evidence>
<dbReference type="EMBL" id="AWQS01000006">
    <property type="protein sequence ID" value="EWT07717.1"/>
    <property type="molecule type" value="Genomic_DNA"/>
</dbReference>
<name>W9GRP3_9MICO</name>
<keyword evidence="2" id="KW-0804">Transcription</keyword>
<evidence type="ECO:0008006" key="6">
    <source>
        <dbReference type="Google" id="ProtNLM"/>
    </source>
</evidence>
<keyword evidence="5" id="KW-1185">Reference proteome</keyword>
<comment type="caution">
    <text evidence="4">The sequence shown here is derived from an EMBL/GenBank/DDBJ whole genome shotgun (WGS) entry which is preliminary data.</text>
</comment>
<dbReference type="RefSeq" id="WP_034712694.1">
    <property type="nucleotide sequence ID" value="NZ_AWQS01000006.1"/>
</dbReference>
<feature type="compositionally biased region" description="Low complexity" evidence="3">
    <location>
        <begin position="198"/>
        <end position="207"/>
    </location>
</feature>
<accession>W9GRP3</accession>
<feature type="compositionally biased region" description="Polar residues" evidence="3">
    <location>
        <begin position="166"/>
        <end position="176"/>
    </location>
</feature>
<dbReference type="InterPro" id="IPR041916">
    <property type="entry name" value="Anti_sigma_zinc_sf"/>
</dbReference>
<dbReference type="AlphaFoldDB" id="W9GRP3"/>
<dbReference type="Gene3D" id="1.10.10.1320">
    <property type="entry name" value="Anti-sigma factor, zinc-finger domain"/>
    <property type="match status" value="1"/>
</dbReference>
<protein>
    <recommendedName>
        <fullName evidence="6">Zinc-finger domain-containing protein</fullName>
    </recommendedName>
</protein>